<feature type="compositionally biased region" description="Basic and acidic residues" evidence="23">
    <location>
        <begin position="47"/>
        <end position="61"/>
    </location>
</feature>
<dbReference type="InterPro" id="IPR041677">
    <property type="entry name" value="DNA2/NAM7_AAA_11"/>
</dbReference>
<evidence type="ECO:0000313" key="28">
    <source>
        <dbReference type="EMBL" id="CAK8687741.1"/>
    </source>
</evidence>
<comment type="catalytic activity">
    <reaction evidence="21 22">
        <text>ATP + H2O = ADP + phosphate + H(+)</text>
        <dbReference type="Rhea" id="RHEA:13065"/>
        <dbReference type="ChEBI" id="CHEBI:15377"/>
        <dbReference type="ChEBI" id="CHEBI:15378"/>
        <dbReference type="ChEBI" id="CHEBI:30616"/>
        <dbReference type="ChEBI" id="CHEBI:43474"/>
        <dbReference type="ChEBI" id="CHEBI:456216"/>
        <dbReference type="EC" id="3.6.4.12"/>
    </reaction>
</comment>
<dbReference type="Gene3D" id="3.90.320.10">
    <property type="match status" value="1"/>
</dbReference>
<feature type="domain" description="DNA2/NAM7 helicase-like C-terminal" evidence="26">
    <location>
        <begin position="927"/>
        <end position="1093"/>
    </location>
</feature>
<evidence type="ECO:0000259" key="26">
    <source>
        <dbReference type="Pfam" id="PF13087"/>
    </source>
</evidence>
<keyword evidence="15 22" id="KW-0411">Iron-sulfur</keyword>
<comment type="caution">
    <text evidence="28">The sequence shown here is derived from an EMBL/GenBank/DDBJ whole genome shotgun (WGS) entry which is preliminary data.</text>
</comment>
<dbReference type="InterPro" id="IPR027417">
    <property type="entry name" value="P-loop_NTPase"/>
</dbReference>
<keyword evidence="18 22" id="KW-0234">DNA repair</keyword>
<dbReference type="InterPro" id="IPR014808">
    <property type="entry name" value="DNA_replication_fac_Dna2_N"/>
</dbReference>
<accession>A0ABP0G7D1</accession>
<evidence type="ECO:0000256" key="13">
    <source>
        <dbReference type="ARBA" id="ARBA00022840"/>
    </source>
</evidence>
<dbReference type="Gene3D" id="3.40.50.300">
    <property type="entry name" value="P-loop containing nucleotide triphosphate hydrolases"/>
    <property type="match status" value="2"/>
</dbReference>
<dbReference type="Pfam" id="PF13086">
    <property type="entry name" value="AAA_11"/>
    <property type="match status" value="2"/>
</dbReference>
<keyword evidence="22" id="KW-0158">Chromosome</keyword>
<organism evidence="28 29">
    <name type="scientific">Clavelina lepadiformis</name>
    <name type="common">Light-bulb sea squirt</name>
    <name type="synonym">Ascidia lepadiformis</name>
    <dbReference type="NCBI Taxonomy" id="159417"/>
    <lineage>
        <taxon>Eukaryota</taxon>
        <taxon>Metazoa</taxon>
        <taxon>Chordata</taxon>
        <taxon>Tunicata</taxon>
        <taxon>Ascidiacea</taxon>
        <taxon>Aplousobranchia</taxon>
        <taxon>Clavelinidae</taxon>
        <taxon>Clavelina</taxon>
    </lineage>
</organism>
<dbReference type="PANTHER" id="PTHR10887:SF433">
    <property type="entry name" value="DNA REPLICATION ATP-DEPENDENT HELICASE_NUCLEASE DNA2"/>
    <property type="match status" value="1"/>
</dbReference>
<keyword evidence="10 22" id="KW-0227">DNA damage</keyword>
<evidence type="ECO:0000256" key="7">
    <source>
        <dbReference type="ARBA" id="ARBA00022723"/>
    </source>
</evidence>
<dbReference type="CDD" id="cd18808">
    <property type="entry name" value="SF1_C_Upf1"/>
    <property type="match status" value="1"/>
</dbReference>
<keyword evidence="9" id="KW-0255">Endonuclease</keyword>
<dbReference type="Pfam" id="PF13087">
    <property type="entry name" value="AAA_12"/>
    <property type="match status" value="1"/>
</dbReference>
<comment type="subcellular location">
    <subcellularLocation>
        <location evidence="2">Mitochondrion</location>
    </subcellularLocation>
    <subcellularLocation>
        <location evidence="22">Nucleus</location>
    </subcellularLocation>
    <subcellularLocation>
        <location evidence="22">Chromosome</location>
    </subcellularLocation>
</comment>
<evidence type="ECO:0000256" key="23">
    <source>
        <dbReference type="SAM" id="MobiDB-lite"/>
    </source>
</evidence>
<evidence type="ECO:0000256" key="8">
    <source>
        <dbReference type="ARBA" id="ARBA00022741"/>
    </source>
</evidence>
<evidence type="ECO:0000256" key="9">
    <source>
        <dbReference type="ARBA" id="ARBA00022759"/>
    </source>
</evidence>
<evidence type="ECO:0000256" key="10">
    <source>
        <dbReference type="ARBA" id="ARBA00022763"/>
    </source>
</evidence>
<feature type="region of interest" description="Disordered" evidence="23">
    <location>
        <begin position="1"/>
        <end position="64"/>
    </location>
</feature>
<dbReference type="InterPro" id="IPR011604">
    <property type="entry name" value="PDDEXK-like_dom_sf"/>
</dbReference>
<keyword evidence="11 22" id="KW-0378">Hydrolase</keyword>
<keyword evidence="12 22" id="KW-0347">Helicase</keyword>
<evidence type="ECO:0000256" key="2">
    <source>
        <dbReference type="ARBA" id="ARBA00004173"/>
    </source>
</evidence>
<keyword evidence="13 22" id="KW-0067">ATP-binding</keyword>
<evidence type="ECO:0000256" key="12">
    <source>
        <dbReference type="ARBA" id="ARBA00022806"/>
    </source>
</evidence>
<dbReference type="EMBL" id="CAWYQH010000106">
    <property type="protein sequence ID" value="CAK8687741.1"/>
    <property type="molecule type" value="Genomic_DNA"/>
</dbReference>
<evidence type="ECO:0000256" key="16">
    <source>
        <dbReference type="ARBA" id="ARBA00023125"/>
    </source>
</evidence>
<comment type="function">
    <text evidence="22">Key enzyme involved in DNA replication and DNA repair. Involved in Okazaki fragments processing by cleaving long flaps that escape FEN1: flaps that are longer than 27 nucleotides are coated by replication protein A complex (RPA), leading to recruit DNA2 which cleaves the flap until it is too short to bind RPA and becomes a substrate for FEN1. Also involved in 5'-end resection of DNA during double-strand break (DSB) repair by mediating the cleavage of 5'-ssDNA.</text>
</comment>
<dbReference type="InterPro" id="IPR026851">
    <property type="entry name" value="Dna2/JHS1_DEXXQ-box"/>
</dbReference>
<evidence type="ECO:0000256" key="5">
    <source>
        <dbReference type="ARBA" id="ARBA00022705"/>
    </source>
</evidence>
<keyword evidence="6 22" id="KW-0540">Nuclease</keyword>
<keyword evidence="5 22" id="KW-0235">DNA replication</keyword>
<evidence type="ECO:0000259" key="27">
    <source>
        <dbReference type="Pfam" id="PF21123"/>
    </source>
</evidence>
<feature type="domain" description="DNA2 rift barrel" evidence="27">
    <location>
        <begin position="581"/>
        <end position="680"/>
    </location>
</feature>
<keyword evidence="8 22" id="KW-0547">Nucleotide-binding</keyword>
<dbReference type="CDD" id="cd22318">
    <property type="entry name" value="DNA2_N-like"/>
    <property type="match status" value="1"/>
</dbReference>
<feature type="domain" description="DNA2/NAM7 helicase helicase" evidence="25">
    <location>
        <begin position="743"/>
        <end position="835"/>
    </location>
</feature>
<keyword evidence="4 22" id="KW-0004">4Fe-4S</keyword>
<dbReference type="EC" id="3.6.4.12" evidence="22"/>
<name>A0ABP0G7D1_CLALP</name>
<reference evidence="28 29" key="1">
    <citation type="submission" date="2024-02" db="EMBL/GenBank/DDBJ databases">
        <authorList>
            <person name="Daric V."/>
            <person name="Darras S."/>
        </authorList>
    </citation>
    <scope>NUCLEOTIDE SEQUENCE [LARGE SCALE GENOMIC DNA]</scope>
</reference>
<evidence type="ECO:0000256" key="21">
    <source>
        <dbReference type="ARBA" id="ARBA00047995"/>
    </source>
</evidence>
<evidence type="ECO:0000313" key="29">
    <source>
        <dbReference type="Proteomes" id="UP001642483"/>
    </source>
</evidence>
<evidence type="ECO:0000256" key="6">
    <source>
        <dbReference type="ARBA" id="ARBA00022722"/>
    </source>
</evidence>
<dbReference type="Proteomes" id="UP001642483">
    <property type="component" value="Unassembled WGS sequence"/>
</dbReference>
<dbReference type="PANTHER" id="PTHR10887">
    <property type="entry name" value="DNA2/NAM7 HELICASE FAMILY"/>
    <property type="match status" value="1"/>
</dbReference>
<feature type="compositionally biased region" description="Basic and acidic residues" evidence="23">
    <location>
        <begin position="1"/>
        <end position="12"/>
    </location>
</feature>
<keyword evidence="17" id="KW-0496">Mitochondrion</keyword>
<dbReference type="InterPro" id="IPR041679">
    <property type="entry name" value="DNA2/NAM7-like_C"/>
</dbReference>
<evidence type="ECO:0000256" key="18">
    <source>
        <dbReference type="ARBA" id="ARBA00023204"/>
    </source>
</evidence>
<evidence type="ECO:0000256" key="17">
    <source>
        <dbReference type="ARBA" id="ARBA00023128"/>
    </source>
</evidence>
<dbReference type="Pfam" id="PF08696">
    <property type="entry name" value="Dna2"/>
    <property type="match status" value="1"/>
</dbReference>
<dbReference type="CDD" id="cd18041">
    <property type="entry name" value="DEXXQc_DNA2"/>
    <property type="match status" value="1"/>
</dbReference>
<evidence type="ECO:0000256" key="1">
    <source>
        <dbReference type="ARBA" id="ARBA00001966"/>
    </source>
</evidence>
<evidence type="ECO:0000256" key="14">
    <source>
        <dbReference type="ARBA" id="ARBA00023004"/>
    </source>
</evidence>
<evidence type="ECO:0000256" key="15">
    <source>
        <dbReference type="ARBA" id="ARBA00023014"/>
    </source>
</evidence>
<comment type="cofactor">
    <cofactor evidence="1">
        <name>[4Fe-4S] cluster</name>
        <dbReference type="ChEBI" id="CHEBI:49883"/>
    </cofactor>
</comment>
<proteinExistence type="inferred from homology"/>
<sequence>MKRMAEDKESPAPKRSKPNSSTPIRTPLLAGEKKFASIRESLTNGRNSDDSSGKIKRHLEQKGSSNIVTVEAEKNGDNCGSVPTSDLKQSMFQLDESLLEVFHDDDIFDECSTKLKGTETCKRNESDNKLLEIRRKVVDVSHDVDKNGFPMKVLRVKINDQEHNIELRDNWCELKVQQGDYVNVITNNNGTARNNQATIKVEMTKNLIVVHPDHLISGTTISNAFGCLRRAIISERFKGTEIVSVDDVSKVMLIGTLVHSLFQKSLDHDKALDRNQLLKLAHSIVFDRRYLQDILAVASSQEEIYEDVVKFLPHIQGWMDDHLRWRTTVGVGIVDMNLPTEHPPGNKTRKFKASVAMTQVMDIEENVWSPRYGLKGKIDVTGRFKIRESRTNDDVEVILPVEIKTGRASHSMEHHIQVATYSMFCNERRNSCHGNTNSLSSGLLVYLKSGKTSCVPLKQADRNGLIMLRNQVANYLVNCVNKAGNNATAVHCASFPPTITNENICKNCSHLRNCALMHKAVDGRESAFQPSPELLNLMSHHTSHLTEHDLQYFEHWMTCTLLENIEVRRKDSRLRFWLKTSKERSEDGSCITDLLLAGPLRKPTDQTKMLVTFKRSREDSTLHHKTQFEVDEMVLISGPEPEFVAMATAVIHKIHNNFITVETDRNFGTYDVTMKYSIDRHVWLSQISVQSALSNLSMLMDNYPQCNRLRGLIISHREPTFQRSLNFIPRSSKDEVAKMLQGLNRTQRQAIKRVLLSNDYTLVVGMPGSGKTTTIVAMIRILLLCGLRVLVTSYTHSAVDNLLMKLIKYQVGFLRLGRLSQVHPSVHPYTEETMSRDFTNPSQLNKLYNDARVVGCTCLAVTSHVFFAIPGKGRDLFDVCIVDEASQIAQPACISPLLCATKFVLVGDHKQLPPLVVSREAKEMGADESLFWRLTRHKAALCELTMQYRMNREIMTLSNHVTYEGRLECAHPSVGMATLRLDGDAMVEAENEWIARVVDPEHSVIFLDTSKTSSADEGEGVTWSKLEAKVARILVSFLIKAGCQGDHIGVIAPFRDQIKLLEQTIPDGVEVNTVDKYQGRDKNVIVVSFVKRGGDAVGEKVGL</sequence>
<keyword evidence="19 22" id="KW-0539">Nucleus</keyword>
<keyword evidence="16 22" id="KW-0238">DNA-binding</keyword>
<evidence type="ECO:0000256" key="11">
    <source>
        <dbReference type="ARBA" id="ARBA00022801"/>
    </source>
</evidence>
<evidence type="ECO:0000259" key="25">
    <source>
        <dbReference type="Pfam" id="PF13086"/>
    </source>
</evidence>
<evidence type="ECO:0000256" key="4">
    <source>
        <dbReference type="ARBA" id="ARBA00022485"/>
    </source>
</evidence>
<evidence type="ECO:0000256" key="22">
    <source>
        <dbReference type="RuleBase" id="RU367041"/>
    </source>
</evidence>
<gene>
    <name evidence="28" type="ORF">CVLEPA_LOCUS19807</name>
</gene>
<keyword evidence="14 22" id="KW-0408">Iron</keyword>
<evidence type="ECO:0000256" key="19">
    <source>
        <dbReference type="ARBA" id="ARBA00023242"/>
    </source>
</evidence>
<dbReference type="SUPFAM" id="SSF52540">
    <property type="entry name" value="P-loop containing nucleoside triphosphate hydrolases"/>
    <property type="match status" value="1"/>
</dbReference>
<keyword evidence="29" id="KW-1185">Reference proteome</keyword>
<dbReference type="InterPro" id="IPR048459">
    <property type="entry name" value="DNA2_Rift"/>
</dbReference>
<protein>
    <recommendedName>
        <fullName evidence="22">DNA replication ATP-dependent helicase/nuclease</fullName>
        <ecNumber evidence="22">3.1.-.-</ecNumber>
        <ecNumber evidence="22">3.6.4.12</ecNumber>
    </recommendedName>
</protein>
<feature type="domain" description="DNA2/NAM7 helicase helicase" evidence="25">
    <location>
        <begin position="845"/>
        <end position="919"/>
    </location>
</feature>
<evidence type="ECO:0000256" key="20">
    <source>
        <dbReference type="ARBA" id="ARBA00023268"/>
    </source>
</evidence>
<dbReference type="InterPro" id="IPR045055">
    <property type="entry name" value="DNA2/NAM7-like"/>
</dbReference>
<dbReference type="InterPro" id="IPR047187">
    <property type="entry name" value="SF1_C_Upf1"/>
</dbReference>
<feature type="domain" description="DNA replication factor Dna2 N-terminal" evidence="24">
    <location>
        <begin position="159"/>
        <end position="381"/>
    </location>
</feature>
<evidence type="ECO:0000259" key="24">
    <source>
        <dbReference type="Pfam" id="PF08696"/>
    </source>
</evidence>
<keyword evidence="20 22" id="KW-0511">Multifunctional enzyme</keyword>
<comment type="similarity">
    <text evidence="3 22">Belongs to the DNA2/NAM7 helicase family.</text>
</comment>
<keyword evidence="7 22" id="KW-0479">Metal-binding</keyword>
<dbReference type="EC" id="3.1.-.-" evidence="22"/>
<evidence type="ECO:0000256" key="3">
    <source>
        <dbReference type="ARBA" id="ARBA00007913"/>
    </source>
</evidence>
<dbReference type="Pfam" id="PF21123">
    <property type="entry name" value="Dna2_Rift"/>
    <property type="match status" value="1"/>
</dbReference>